<accession>A0A9N8PP34</accession>
<name>A0A9N8PP34_9PEZI</name>
<dbReference type="Proteomes" id="UP000745764">
    <property type="component" value="Unassembled WGS sequence"/>
</dbReference>
<reference evidence="1" key="1">
    <citation type="submission" date="2020-06" db="EMBL/GenBank/DDBJ databases">
        <authorList>
            <person name="Onetto C."/>
        </authorList>
    </citation>
    <scope>NUCLEOTIDE SEQUENCE</scope>
</reference>
<organism evidence="1 2">
    <name type="scientific">Aureobasidium uvarum</name>
    <dbReference type="NCBI Taxonomy" id="2773716"/>
    <lineage>
        <taxon>Eukaryota</taxon>
        <taxon>Fungi</taxon>
        <taxon>Dikarya</taxon>
        <taxon>Ascomycota</taxon>
        <taxon>Pezizomycotina</taxon>
        <taxon>Dothideomycetes</taxon>
        <taxon>Dothideomycetidae</taxon>
        <taxon>Dothideales</taxon>
        <taxon>Saccotheciaceae</taxon>
        <taxon>Aureobasidium</taxon>
    </lineage>
</organism>
<gene>
    <name evidence="1" type="ORF">AWRI4620_LOCUS850</name>
</gene>
<evidence type="ECO:0000313" key="1">
    <source>
        <dbReference type="EMBL" id="CAD0106595.1"/>
    </source>
</evidence>
<proteinExistence type="predicted"/>
<sequence>MQNYGITSAATLQSEHHPSQLTSNAPTDLMKEIGGMMANIVADFGIDALSQPEARRLKICMGQAAKLGNKTLLCHYFGTLNAVLMVGE</sequence>
<comment type="caution">
    <text evidence="1">The sequence shown here is derived from an EMBL/GenBank/DDBJ whole genome shotgun (WGS) entry which is preliminary data.</text>
</comment>
<dbReference type="AlphaFoldDB" id="A0A9N8PP34"/>
<keyword evidence="2" id="KW-1185">Reference proteome</keyword>
<protein>
    <submittedName>
        <fullName evidence="1">Uncharacterized protein</fullName>
    </submittedName>
</protein>
<evidence type="ECO:0000313" key="2">
    <source>
        <dbReference type="Proteomes" id="UP000745764"/>
    </source>
</evidence>
<dbReference type="EMBL" id="CAINUL010000001">
    <property type="protein sequence ID" value="CAD0106595.1"/>
    <property type="molecule type" value="Genomic_DNA"/>
</dbReference>